<accession>A0A7J6VKT6</accession>
<evidence type="ECO:0008006" key="4">
    <source>
        <dbReference type="Google" id="ProtNLM"/>
    </source>
</evidence>
<dbReference type="EMBL" id="JABWDY010030778">
    <property type="protein sequence ID" value="KAF5185371.1"/>
    <property type="molecule type" value="Genomic_DNA"/>
</dbReference>
<name>A0A7J6VKT6_THATH</name>
<dbReference type="Proteomes" id="UP000554482">
    <property type="component" value="Unassembled WGS sequence"/>
</dbReference>
<organism evidence="2 3">
    <name type="scientific">Thalictrum thalictroides</name>
    <name type="common">Rue-anemone</name>
    <name type="synonym">Anemone thalictroides</name>
    <dbReference type="NCBI Taxonomy" id="46969"/>
    <lineage>
        <taxon>Eukaryota</taxon>
        <taxon>Viridiplantae</taxon>
        <taxon>Streptophyta</taxon>
        <taxon>Embryophyta</taxon>
        <taxon>Tracheophyta</taxon>
        <taxon>Spermatophyta</taxon>
        <taxon>Magnoliopsida</taxon>
        <taxon>Ranunculales</taxon>
        <taxon>Ranunculaceae</taxon>
        <taxon>Thalictroideae</taxon>
        <taxon>Thalictrum</taxon>
    </lineage>
</organism>
<dbReference type="OrthoDB" id="1954848at2759"/>
<reference evidence="2 3" key="1">
    <citation type="submission" date="2020-06" db="EMBL/GenBank/DDBJ databases">
        <title>Transcriptomic and genomic resources for Thalictrum thalictroides and T. hernandezii: Facilitating candidate gene discovery in an emerging model plant lineage.</title>
        <authorList>
            <person name="Arias T."/>
            <person name="Riano-Pachon D.M."/>
            <person name="Di Stilio V.S."/>
        </authorList>
    </citation>
    <scope>NUCLEOTIDE SEQUENCE [LARGE SCALE GENOMIC DNA]</scope>
    <source>
        <strain evidence="3">cv. WT478/WT964</strain>
        <tissue evidence="2">Leaves</tissue>
    </source>
</reference>
<proteinExistence type="predicted"/>
<evidence type="ECO:0000313" key="3">
    <source>
        <dbReference type="Proteomes" id="UP000554482"/>
    </source>
</evidence>
<dbReference type="AlphaFoldDB" id="A0A7J6VKT6"/>
<keyword evidence="3" id="KW-1185">Reference proteome</keyword>
<comment type="caution">
    <text evidence="2">The sequence shown here is derived from an EMBL/GenBank/DDBJ whole genome shotgun (WGS) entry which is preliminary data.</text>
</comment>
<protein>
    <recommendedName>
        <fullName evidence="4">DUF4283 domain-containing protein</fullName>
    </recommendedName>
</protein>
<gene>
    <name evidence="2" type="ORF">FRX31_025043</name>
</gene>
<evidence type="ECO:0000256" key="1">
    <source>
        <dbReference type="SAM" id="MobiDB-lite"/>
    </source>
</evidence>
<evidence type="ECO:0000313" key="2">
    <source>
        <dbReference type="EMBL" id="KAF5185371.1"/>
    </source>
</evidence>
<feature type="region of interest" description="Disordered" evidence="1">
    <location>
        <begin position="524"/>
        <end position="545"/>
    </location>
</feature>
<sequence length="669" mass="75377">MSGEQLKEVLVVEGKTFIVSWNRSNGKRETLAITEKRRNRNFFGVFSSDGGNWVGKVLCQMSMGLTKVGTMFRFNEINGSINAILKENQRGKYLQITIHSHSNPKNFPTLCFPEGLNGKGWEFLGVKIRTLLDTRPGTKRVYQPVAEKMNQSLNLSFAEVCKGKKVMEGGERRNLVSNSIKEIKVVSHELQKWEMVVICKASGTNPDWVWCEERVKQIFQSATFTFPKNDEALISLSSSLEVEKLLTMPPLESWNGVFMFMFRKWFPEAGSDFSLQRNQGGRRLRINIQGLPYHLRNQMVMEILANSWGDYGIMDFRNGLDRNEQCGFVINGGDVMRIPRSVIVADERCHFPVDVDVQISELIGEEGRSWSMGVRQGPPERNLLTDNLVKENLLVTAEETRCSTSTNPGVPPGFEKCGTSAQPFFRTHNPARIDIHGDRLAYENRFAILEGENVQVMDDDAHIDRPIMSLGPSKSMDVVDEQIEPVGFYARRRRNKSKSIKRGPIPLGFGPRYQLLREGLAKLGSRRGRSRTREGARSEAQCQSAPTSLPYELLSSFTEVSKVNETQSVGTEEVFKENRNTDLIKEVAVSLSRYSTEGDLRNLINWVVLPLAEDLGLSSTLGRMGREKLFLDLASQENKGKQDQNLEEGEINGAVEIAVDETHGLPQVS</sequence>